<keyword evidence="3 7" id="KW-0312">Gluconeogenesis</keyword>
<dbReference type="CDD" id="cd00311">
    <property type="entry name" value="TIM"/>
    <property type="match status" value="1"/>
</dbReference>
<dbReference type="InterPro" id="IPR000652">
    <property type="entry name" value="Triosephosphate_isomerase"/>
</dbReference>
<dbReference type="HAMAP" id="MF_00147_B">
    <property type="entry name" value="TIM_B"/>
    <property type="match status" value="1"/>
</dbReference>
<feature type="active site" description="Electrophile" evidence="7">
    <location>
        <position position="96"/>
    </location>
</feature>
<comment type="catalytic activity">
    <reaction evidence="7 8">
        <text>D-glyceraldehyde 3-phosphate = dihydroxyacetone phosphate</text>
        <dbReference type="Rhea" id="RHEA:18585"/>
        <dbReference type="ChEBI" id="CHEBI:57642"/>
        <dbReference type="ChEBI" id="CHEBI:59776"/>
        <dbReference type="EC" id="5.3.1.1"/>
    </reaction>
</comment>
<comment type="subunit">
    <text evidence="7 8">Homodimer.</text>
</comment>
<feature type="active site" description="Proton acceptor" evidence="7">
    <location>
        <position position="168"/>
    </location>
</feature>
<evidence type="ECO:0000256" key="5">
    <source>
        <dbReference type="ARBA" id="ARBA00023152"/>
    </source>
</evidence>
<keyword evidence="4 7" id="KW-0963">Cytoplasm</keyword>
<dbReference type="NCBIfam" id="TIGR00419">
    <property type="entry name" value="tim"/>
    <property type="match status" value="1"/>
</dbReference>
<comment type="subcellular location">
    <subcellularLocation>
        <location evidence="7 8">Cytoplasm</location>
    </subcellularLocation>
</comment>
<accession>A0ABT7SXB0</accession>
<dbReference type="InterPro" id="IPR013785">
    <property type="entry name" value="Aldolase_TIM"/>
</dbReference>
<proteinExistence type="inferred from homology"/>
<feature type="binding site" evidence="7">
    <location>
        <begin position="12"/>
        <end position="14"/>
    </location>
    <ligand>
        <name>substrate</name>
    </ligand>
</feature>
<evidence type="ECO:0000256" key="1">
    <source>
        <dbReference type="ARBA" id="ARBA00004939"/>
    </source>
</evidence>
<dbReference type="InterPro" id="IPR020861">
    <property type="entry name" value="Triosephosphate_isomerase_AS"/>
</dbReference>
<evidence type="ECO:0000256" key="8">
    <source>
        <dbReference type="RuleBase" id="RU363013"/>
    </source>
</evidence>
<dbReference type="GO" id="GO:0004807">
    <property type="term" value="F:triose-phosphate isomerase activity"/>
    <property type="evidence" value="ECO:0007669"/>
    <property type="project" value="UniProtKB-EC"/>
</dbReference>
<sequence>MTDVRKPLVAGNWKMNGSIALLNEFSGYFADKREFDCERVICPPSVFISTANTLMKPLGFAVAGQDVSALDEGAHTGDLSATMMAEAGCQYTIVGHSERRTDHNESNQLIADKAKALLAAGVIPISCVGEPLEVREQGQEQAFVADQLSALFSTVDLNELAQVVIAYEPIWAIGTGVTASPEQAQDMHAFIRSAIAAISADAAARIRLLYGGSVKPSNAEELFSQTDIDGGLIGGASLKPEDFAAICQAAKS</sequence>
<dbReference type="PANTHER" id="PTHR21139:SF42">
    <property type="entry name" value="TRIOSEPHOSPHATE ISOMERASE"/>
    <property type="match status" value="1"/>
</dbReference>
<evidence type="ECO:0000313" key="10">
    <source>
        <dbReference type="Proteomes" id="UP001234343"/>
    </source>
</evidence>
<evidence type="ECO:0000313" key="9">
    <source>
        <dbReference type="EMBL" id="MDM7860644.1"/>
    </source>
</evidence>
<organism evidence="9 10">
    <name type="scientific">Alteromonas arenosi</name>
    <dbReference type="NCBI Taxonomy" id="3055817"/>
    <lineage>
        <taxon>Bacteria</taxon>
        <taxon>Pseudomonadati</taxon>
        <taxon>Pseudomonadota</taxon>
        <taxon>Gammaproteobacteria</taxon>
        <taxon>Alteromonadales</taxon>
        <taxon>Alteromonadaceae</taxon>
        <taxon>Alteromonas/Salinimonas group</taxon>
        <taxon>Alteromonas</taxon>
    </lineage>
</organism>
<dbReference type="PANTHER" id="PTHR21139">
    <property type="entry name" value="TRIOSEPHOSPHATE ISOMERASE"/>
    <property type="match status" value="1"/>
</dbReference>
<gene>
    <name evidence="7 9" type="primary">tpiA</name>
    <name evidence="9" type="ORF">QTP81_08550</name>
</gene>
<dbReference type="InterPro" id="IPR022896">
    <property type="entry name" value="TrioseP_Isoase_bac/euk"/>
</dbReference>
<protein>
    <recommendedName>
        <fullName evidence="7 8">Triosephosphate isomerase</fullName>
        <shortName evidence="7">TIM</shortName>
        <shortName evidence="7">TPI</shortName>
        <ecNumber evidence="7 8">5.3.1.1</ecNumber>
    </recommendedName>
    <alternativeName>
        <fullName evidence="7">Triose-phosphate isomerase</fullName>
    </alternativeName>
</protein>
<evidence type="ECO:0000256" key="3">
    <source>
        <dbReference type="ARBA" id="ARBA00022432"/>
    </source>
</evidence>
<comment type="caution">
    <text evidence="9">The sequence shown here is derived from an EMBL/GenBank/DDBJ whole genome shotgun (WGS) entry which is preliminary data.</text>
</comment>
<keyword evidence="6 7" id="KW-0413">Isomerase</keyword>
<feature type="binding site" evidence="7">
    <location>
        <position position="174"/>
    </location>
    <ligand>
        <name>substrate</name>
    </ligand>
</feature>
<name>A0ABT7SXB0_9ALTE</name>
<dbReference type="InterPro" id="IPR035990">
    <property type="entry name" value="TIM_sf"/>
</dbReference>
<dbReference type="SUPFAM" id="SSF51351">
    <property type="entry name" value="Triosephosphate isomerase (TIM)"/>
    <property type="match status" value="1"/>
</dbReference>
<evidence type="ECO:0000256" key="2">
    <source>
        <dbReference type="ARBA" id="ARBA00007422"/>
    </source>
</evidence>
<dbReference type="EC" id="5.3.1.1" evidence="7 8"/>
<evidence type="ECO:0000256" key="6">
    <source>
        <dbReference type="ARBA" id="ARBA00023235"/>
    </source>
</evidence>
<keyword evidence="10" id="KW-1185">Reference proteome</keyword>
<comment type="function">
    <text evidence="7">Involved in the gluconeogenesis. Catalyzes stereospecifically the conversion of dihydroxyacetone phosphate (DHAP) to D-glyceraldehyde-3-phosphate (G3P).</text>
</comment>
<dbReference type="PROSITE" id="PS51440">
    <property type="entry name" value="TIM_2"/>
    <property type="match status" value="1"/>
</dbReference>
<feature type="binding site" evidence="7">
    <location>
        <begin position="234"/>
        <end position="235"/>
    </location>
    <ligand>
        <name>substrate</name>
    </ligand>
</feature>
<reference evidence="9 10" key="1">
    <citation type="submission" date="2023-06" db="EMBL/GenBank/DDBJ databases">
        <title>Alteromonas sp. ASW11-36 isolated from intertidal sand.</title>
        <authorList>
            <person name="Li Y."/>
        </authorList>
    </citation>
    <scope>NUCLEOTIDE SEQUENCE [LARGE SCALE GENOMIC DNA]</scope>
    <source>
        <strain evidence="9 10">ASW11-36</strain>
    </source>
</reference>
<evidence type="ECO:0000256" key="4">
    <source>
        <dbReference type="ARBA" id="ARBA00022490"/>
    </source>
</evidence>
<dbReference type="EMBL" id="JAUCBP010000007">
    <property type="protein sequence ID" value="MDM7860644.1"/>
    <property type="molecule type" value="Genomic_DNA"/>
</dbReference>
<comment type="pathway">
    <text evidence="7 8">Carbohydrate biosynthesis; gluconeogenesis.</text>
</comment>
<comment type="similarity">
    <text evidence="2 7 8">Belongs to the triosephosphate isomerase family.</text>
</comment>
<dbReference type="Proteomes" id="UP001234343">
    <property type="component" value="Unassembled WGS sequence"/>
</dbReference>
<keyword evidence="5 7" id="KW-0324">Glycolysis</keyword>
<comment type="pathway">
    <text evidence="1">Carbohydrate metabolism; erythritol degradation.</text>
</comment>
<dbReference type="Gene3D" id="3.20.20.70">
    <property type="entry name" value="Aldolase class I"/>
    <property type="match status" value="1"/>
</dbReference>
<comment type="pathway">
    <text evidence="7 8">Carbohydrate degradation; glycolysis; D-glyceraldehyde 3-phosphate from glycerone phosphate: step 1/1.</text>
</comment>
<feature type="binding site" evidence="7">
    <location>
        <position position="213"/>
    </location>
    <ligand>
        <name>substrate</name>
    </ligand>
</feature>
<evidence type="ECO:0000256" key="7">
    <source>
        <dbReference type="HAMAP-Rule" id="MF_00147"/>
    </source>
</evidence>
<dbReference type="PROSITE" id="PS00171">
    <property type="entry name" value="TIM_1"/>
    <property type="match status" value="1"/>
</dbReference>
<dbReference type="Pfam" id="PF00121">
    <property type="entry name" value="TIM"/>
    <property type="match status" value="1"/>
</dbReference>
<dbReference type="RefSeq" id="WP_289364935.1">
    <property type="nucleotide sequence ID" value="NZ_JAUCBP010000007.1"/>
</dbReference>